<evidence type="ECO:0000313" key="1">
    <source>
        <dbReference type="EMBL" id="KMZ95726.1"/>
    </source>
</evidence>
<dbReference type="Pfam" id="PF05795">
    <property type="entry name" value="Plasmodium_Vir"/>
    <property type="match status" value="1"/>
</dbReference>
<sequence>MDFYIGMENRLPTGYQRIAYTNYCDLKFNKFSDKNNLEVLCAKFKYFYSLLFSPFKSNAYRNNENGEYLNFWLNKELTDGNISSISVPQFYSKLMSDDRSFDSENKLQGKMLTIDPEELKNMNTLYDLYNIYNTLISLHVDDNKICRDYSEQCARLYTNSMKKCSDNKFTKFCNALNSFKEKYDQIYSLNTGDKILLEVKDLDTEQLGGVKVESLKGFPPQSLGTKSQEASLDPVKEVRGDSGQEVRGDSVQQGIGGLVQQDIGDIQQSGTPVVEGKQSDNYNRVVSGAGTMLGAFSICMIMYKVKYIPYKNVNIAKK</sequence>
<accession>A0A0J9TKU7</accession>
<dbReference type="OrthoDB" id="388362at2759"/>
<dbReference type="AlphaFoldDB" id="A0A0J9TKU7"/>
<evidence type="ECO:0008006" key="3">
    <source>
        <dbReference type="Google" id="ProtNLM"/>
    </source>
</evidence>
<dbReference type="InterPro" id="IPR008780">
    <property type="entry name" value="Plasmodium_Vir"/>
</dbReference>
<reference evidence="1 2" key="1">
    <citation type="submission" date="2011-08" db="EMBL/GenBank/DDBJ databases">
        <title>The Genome Sequence of Plasmodium vivax Mauritania I.</title>
        <authorList>
            <consortium name="The Broad Institute Genome Sequencing Platform"/>
            <consortium name="The Broad Institute Genome Sequencing Center for Infectious Disease"/>
            <person name="Neafsey D."/>
            <person name="Carlton J."/>
            <person name="Barnwell J."/>
            <person name="Collins W."/>
            <person name="Escalante A."/>
            <person name="Mullikin J."/>
            <person name="Saul A."/>
            <person name="Guigo R."/>
            <person name="Camara F."/>
            <person name="Young S.K."/>
            <person name="Zeng Q."/>
            <person name="Gargeya S."/>
            <person name="Fitzgerald M."/>
            <person name="Haas B."/>
            <person name="Abouelleil A."/>
            <person name="Alvarado L."/>
            <person name="Arachchi H.M."/>
            <person name="Berlin A."/>
            <person name="Brown A."/>
            <person name="Chapman S.B."/>
            <person name="Chen Z."/>
            <person name="Dunbar C."/>
            <person name="Freedman E."/>
            <person name="Gearin G."/>
            <person name="Gellesch M."/>
            <person name="Goldberg J."/>
            <person name="Griggs A."/>
            <person name="Gujja S."/>
            <person name="Heiman D."/>
            <person name="Howarth C."/>
            <person name="Larson L."/>
            <person name="Lui A."/>
            <person name="MacDonald P.J.P."/>
            <person name="Montmayeur A."/>
            <person name="Murphy C."/>
            <person name="Neiman D."/>
            <person name="Pearson M."/>
            <person name="Priest M."/>
            <person name="Roberts A."/>
            <person name="Saif S."/>
            <person name="Shea T."/>
            <person name="Shenoy N."/>
            <person name="Sisk P."/>
            <person name="Stolte C."/>
            <person name="Sykes S."/>
            <person name="Wortman J."/>
            <person name="Nusbaum C."/>
            <person name="Birren B."/>
        </authorList>
    </citation>
    <scope>NUCLEOTIDE SEQUENCE [LARGE SCALE GENOMIC DNA]</scope>
    <source>
        <strain evidence="1 2">Mauritania I</strain>
    </source>
</reference>
<gene>
    <name evidence="1" type="ORF">PVMG_05325</name>
</gene>
<proteinExistence type="predicted"/>
<name>A0A0J9TKU7_PLAVI</name>
<protein>
    <recommendedName>
        <fullName evidence="3">VIR protein</fullName>
    </recommendedName>
</protein>
<organism evidence="1 2">
    <name type="scientific">Plasmodium vivax Mauritania I</name>
    <dbReference type="NCBI Taxonomy" id="1035515"/>
    <lineage>
        <taxon>Eukaryota</taxon>
        <taxon>Sar</taxon>
        <taxon>Alveolata</taxon>
        <taxon>Apicomplexa</taxon>
        <taxon>Aconoidasida</taxon>
        <taxon>Haemosporida</taxon>
        <taxon>Plasmodiidae</taxon>
        <taxon>Plasmodium</taxon>
        <taxon>Plasmodium (Plasmodium)</taxon>
    </lineage>
</organism>
<evidence type="ECO:0000313" key="2">
    <source>
        <dbReference type="Proteomes" id="UP000053776"/>
    </source>
</evidence>
<dbReference type="EMBL" id="KQ234975">
    <property type="protein sequence ID" value="KMZ95726.1"/>
    <property type="molecule type" value="Genomic_DNA"/>
</dbReference>
<dbReference type="Proteomes" id="UP000053776">
    <property type="component" value="Unassembled WGS sequence"/>
</dbReference>